<comment type="caution">
    <text evidence="3">The sequence shown here is derived from an EMBL/GenBank/DDBJ whole genome shotgun (WGS) entry which is preliminary data.</text>
</comment>
<keyword evidence="4" id="KW-1185">Reference proteome</keyword>
<keyword evidence="2" id="KW-1133">Transmembrane helix</keyword>
<reference evidence="3 4" key="1">
    <citation type="journal article" date="2024" name="IMA Fungus">
        <title>Apiospora arundinis, a panoply of carbohydrate-active enzymes and secondary metabolites.</title>
        <authorList>
            <person name="Sorensen T."/>
            <person name="Petersen C."/>
            <person name="Muurmann A.T."/>
            <person name="Christiansen J.V."/>
            <person name="Brundto M.L."/>
            <person name="Overgaard C.K."/>
            <person name="Boysen A.T."/>
            <person name="Wollenberg R.D."/>
            <person name="Larsen T.O."/>
            <person name="Sorensen J.L."/>
            <person name="Nielsen K.L."/>
            <person name="Sondergaard T.E."/>
        </authorList>
    </citation>
    <scope>NUCLEOTIDE SEQUENCE [LARGE SCALE GENOMIC DNA]</scope>
    <source>
        <strain evidence="3 4">AAU 773</strain>
    </source>
</reference>
<evidence type="ECO:0000256" key="2">
    <source>
        <dbReference type="SAM" id="Phobius"/>
    </source>
</evidence>
<evidence type="ECO:0000313" key="4">
    <source>
        <dbReference type="Proteomes" id="UP001390339"/>
    </source>
</evidence>
<gene>
    <name evidence="3" type="ORF">PGQ11_010646</name>
</gene>
<evidence type="ECO:0000313" key="3">
    <source>
        <dbReference type="EMBL" id="KAK8859912.1"/>
    </source>
</evidence>
<protein>
    <submittedName>
        <fullName evidence="3">Uncharacterized protein</fullName>
    </submittedName>
</protein>
<proteinExistence type="predicted"/>
<accession>A0ABR2IAS8</accession>
<sequence length="179" mass="19667">MTAKAHEFSRAGLLHLSTIPLEPLNESSRTHDPSAPQNDIESINDGPRQRLFPPEVAQAPEGHRKAHILHRTSYYGAAVLVFGTVTLLGVFGSLLFFWIQASRAGNNEATGALWKSIVDAEWTTRVVTISTTVIRVIVSVYSVPVPWKQRAVNNTLQGRRNGPYGSPMSTVIQVPAWSI</sequence>
<evidence type="ECO:0000256" key="1">
    <source>
        <dbReference type="SAM" id="MobiDB-lite"/>
    </source>
</evidence>
<keyword evidence="2" id="KW-0812">Transmembrane</keyword>
<organism evidence="3 4">
    <name type="scientific">Apiospora arundinis</name>
    <dbReference type="NCBI Taxonomy" id="335852"/>
    <lineage>
        <taxon>Eukaryota</taxon>
        <taxon>Fungi</taxon>
        <taxon>Dikarya</taxon>
        <taxon>Ascomycota</taxon>
        <taxon>Pezizomycotina</taxon>
        <taxon>Sordariomycetes</taxon>
        <taxon>Xylariomycetidae</taxon>
        <taxon>Amphisphaeriales</taxon>
        <taxon>Apiosporaceae</taxon>
        <taxon>Apiospora</taxon>
    </lineage>
</organism>
<dbReference type="EMBL" id="JAPCWZ010000006">
    <property type="protein sequence ID" value="KAK8859912.1"/>
    <property type="molecule type" value="Genomic_DNA"/>
</dbReference>
<name>A0ABR2IAS8_9PEZI</name>
<keyword evidence="2" id="KW-0472">Membrane</keyword>
<dbReference type="Proteomes" id="UP001390339">
    <property type="component" value="Unassembled WGS sequence"/>
</dbReference>
<feature type="transmembrane region" description="Helical" evidence="2">
    <location>
        <begin position="74"/>
        <end position="99"/>
    </location>
</feature>
<feature type="region of interest" description="Disordered" evidence="1">
    <location>
        <begin position="24"/>
        <end position="47"/>
    </location>
</feature>